<accession>A0ABS5GC20</accession>
<gene>
    <name evidence="5" type="ORF">JQ619_24275</name>
</gene>
<dbReference type="InterPro" id="IPR016035">
    <property type="entry name" value="Acyl_Trfase/lysoPLipase"/>
</dbReference>
<keyword evidence="6" id="KW-1185">Reference proteome</keyword>
<sequence>MKPGSKQAGSVAVAICVAALLLSACASVQRATYSADEAKRARIDGFGAIRMWADAPPETFNVASFTPRPQPNRPFAYLALSGGGGDGAFGAGILNGWSESGARPEFTVVSGVSTGALIAPFAFLGPAYDPTLKEMYTSGLASSFAASPNALGAVFGSALFDKQPLRDAISRYATAELLEAIAKEHAKGRRLFVVTTDLDAGRPVLWNMGEIASARTPQALALFRQVLTASASVPVAFPPSLIAASSDGKPIEEMHVDGGVSTQVFTFPDRLLMQPDTSRRMAAPKPAIYIIMNGRISTEFQPVENSTKAIAIRSLGMKSKREIQGYLSATYQFAKHNGLAFNMTAIDSSVPEGPGVGFDTDYMRSLYALGYDSARSGQFWVQTPTPPRS</sequence>
<evidence type="ECO:0000259" key="4">
    <source>
        <dbReference type="PROSITE" id="PS51635"/>
    </source>
</evidence>
<feature type="signal peptide" evidence="3">
    <location>
        <begin position="1"/>
        <end position="26"/>
    </location>
</feature>
<dbReference type="InterPro" id="IPR002641">
    <property type="entry name" value="PNPLA_dom"/>
</dbReference>
<evidence type="ECO:0000313" key="5">
    <source>
        <dbReference type="EMBL" id="MBR1138888.1"/>
    </source>
</evidence>
<feature type="short sequence motif" description="DGA/G" evidence="2">
    <location>
        <begin position="257"/>
        <end position="259"/>
    </location>
</feature>
<dbReference type="Proteomes" id="UP001314635">
    <property type="component" value="Unassembled WGS sequence"/>
</dbReference>
<dbReference type="SUPFAM" id="SSF52151">
    <property type="entry name" value="FabD/lysophospholipase-like"/>
    <property type="match status" value="1"/>
</dbReference>
<feature type="short sequence motif" description="GXGXXG" evidence="2">
    <location>
        <begin position="82"/>
        <end position="87"/>
    </location>
</feature>
<feature type="active site" description="Proton acceptor" evidence="2">
    <location>
        <position position="257"/>
    </location>
</feature>
<organism evidence="5 6">
    <name type="scientific">Bradyrhizobium denitrificans</name>
    <dbReference type="NCBI Taxonomy" id="2734912"/>
    <lineage>
        <taxon>Bacteria</taxon>
        <taxon>Pseudomonadati</taxon>
        <taxon>Pseudomonadota</taxon>
        <taxon>Alphaproteobacteria</taxon>
        <taxon>Hyphomicrobiales</taxon>
        <taxon>Nitrobacteraceae</taxon>
        <taxon>Bradyrhizobium</taxon>
    </lineage>
</organism>
<evidence type="ECO:0000256" key="1">
    <source>
        <dbReference type="ARBA" id="ARBA00023098"/>
    </source>
</evidence>
<feature type="chain" id="PRO_5045324136" evidence="3">
    <location>
        <begin position="27"/>
        <end position="389"/>
    </location>
</feature>
<evidence type="ECO:0000313" key="6">
    <source>
        <dbReference type="Proteomes" id="UP001314635"/>
    </source>
</evidence>
<feature type="domain" description="PNPLA" evidence="4">
    <location>
        <begin position="78"/>
        <end position="273"/>
    </location>
</feature>
<comment type="caution">
    <text evidence="5">The sequence shown here is derived from an EMBL/GenBank/DDBJ whole genome shotgun (WGS) entry which is preliminary data.</text>
</comment>
<dbReference type="PROSITE" id="PS51257">
    <property type="entry name" value="PROKAR_LIPOPROTEIN"/>
    <property type="match status" value="1"/>
</dbReference>
<reference evidence="6" key="1">
    <citation type="journal article" date="2021" name="ISME J.">
        <title>Evolutionary origin and ecological implication of a unique nif island in free-living Bradyrhizobium lineages.</title>
        <authorList>
            <person name="Tao J."/>
        </authorList>
    </citation>
    <scope>NUCLEOTIDE SEQUENCE [LARGE SCALE GENOMIC DNA]</scope>
    <source>
        <strain evidence="6">SZCCT0094</strain>
    </source>
</reference>
<evidence type="ECO:0000256" key="3">
    <source>
        <dbReference type="SAM" id="SignalP"/>
    </source>
</evidence>
<keyword evidence="2" id="KW-0442">Lipid degradation</keyword>
<keyword evidence="1 2" id="KW-0443">Lipid metabolism</keyword>
<keyword evidence="2" id="KW-0378">Hydrolase</keyword>
<keyword evidence="3" id="KW-0732">Signal</keyword>
<name>A0ABS5GC20_9BRAD</name>
<dbReference type="EMBL" id="JAFCLK010000024">
    <property type="protein sequence ID" value="MBR1138888.1"/>
    <property type="molecule type" value="Genomic_DNA"/>
</dbReference>
<proteinExistence type="predicted"/>
<evidence type="ECO:0000256" key="2">
    <source>
        <dbReference type="PROSITE-ProRule" id="PRU01161"/>
    </source>
</evidence>
<protein>
    <submittedName>
        <fullName evidence="5">Patatin-like phospholipase family protein</fullName>
    </submittedName>
</protein>
<dbReference type="Pfam" id="PF01734">
    <property type="entry name" value="Patatin"/>
    <property type="match status" value="1"/>
</dbReference>
<feature type="active site" description="Nucleophile" evidence="2">
    <location>
        <position position="113"/>
    </location>
</feature>
<dbReference type="PROSITE" id="PS51635">
    <property type="entry name" value="PNPLA"/>
    <property type="match status" value="1"/>
</dbReference>
<feature type="short sequence motif" description="GXSXG" evidence="2">
    <location>
        <begin position="111"/>
        <end position="115"/>
    </location>
</feature>
<dbReference type="RefSeq" id="WP_172237552.1">
    <property type="nucleotide sequence ID" value="NZ_JABFDP010000016.1"/>
</dbReference>
<dbReference type="Gene3D" id="3.40.1090.10">
    <property type="entry name" value="Cytosolic phospholipase A2 catalytic domain"/>
    <property type="match status" value="1"/>
</dbReference>